<dbReference type="PANTHER" id="PTHR33087">
    <property type="entry name" value="OS07G0539200 PROTEIN"/>
    <property type="match status" value="1"/>
</dbReference>
<dbReference type="AlphaFoldDB" id="A0A453C8G2"/>
<dbReference type="Proteomes" id="UP000015105">
    <property type="component" value="Chromosome 2D"/>
</dbReference>
<evidence type="ECO:0008006" key="3">
    <source>
        <dbReference type="Google" id="ProtNLM"/>
    </source>
</evidence>
<evidence type="ECO:0000313" key="1">
    <source>
        <dbReference type="EnsemblPlants" id="AET2Gv20771800.2"/>
    </source>
</evidence>
<reference evidence="1" key="4">
    <citation type="submission" date="2019-03" db="UniProtKB">
        <authorList>
            <consortium name="EnsemblPlants"/>
        </authorList>
    </citation>
    <scope>IDENTIFICATION</scope>
</reference>
<reference evidence="2" key="2">
    <citation type="journal article" date="2017" name="Nat. Plants">
        <title>The Aegilops tauschii genome reveals multiple impacts of transposons.</title>
        <authorList>
            <person name="Zhao G."/>
            <person name="Zou C."/>
            <person name="Li K."/>
            <person name="Wang K."/>
            <person name="Li T."/>
            <person name="Gao L."/>
            <person name="Zhang X."/>
            <person name="Wang H."/>
            <person name="Yang Z."/>
            <person name="Liu X."/>
            <person name="Jiang W."/>
            <person name="Mao L."/>
            <person name="Kong X."/>
            <person name="Jiao Y."/>
            <person name="Jia J."/>
        </authorList>
    </citation>
    <scope>NUCLEOTIDE SEQUENCE [LARGE SCALE GENOMIC DNA]</scope>
    <source>
        <strain evidence="2">cv. AL8/78</strain>
    </source>
</reference>
<organism evidence="1 2">
    <name type="scientific">Aegilops tauschii subsp. strangulata</name>
    <name type="common">Goatgrass</name>
    <dbReference type="NCBI Taxonomy" id="200361"/>
    <lineage>
        <taxon>Eukaryota</taxon>
        <taxon>Viridiplantae</taxon>
        <taxon>Streptophyta</taxon>
        <taxon>Embryophyta</taxon>
        <taxon>Tracheophyta</taxon>
        <taxon>Spermatophyta</taxon>
        <taxon>Magnoliopsida</taxon>
        <taxon>Liliopsida</taxon>
        <taxon>Poales</taxon>
        <taxon>Poaceae</taxon>
        <taxon>BOP clade</taxon>
        <taxon>Pooideae</taxon>
        <taxon>Triticodae</taxon>
        <taxon>Triticeae</taxon>
        <taxon>Triticinae</taxon>
        <taxon>Aegilops</taxon>
    </lineage>
</organism>
<name>A0A453C8G2_AEGTS</name>
<protein>
    <recommendedName>
        <fullName evidence="3">DUF4283 domain-containing protein</fullName>
    </recommendedName>
</protein>
<keyword evidence="2" id="KW-1185">Reference proteome</keyword>
<reference evidence="1" key="3">
    <citation type="journal article" date="2017" name="Nature">
        <title>Genome sequence of the progenitor of the wheat D genome Aegilops tauschii.</title>
        <authorList>
            <person name="Luo M.C."/>
            <person name="Gu Y.Q."/>
            <person name="Puiu D."/>
            <person name="Wang H."/>
            <person name="Twardziok S.O."/>
            <person name="Deal K.R."/>
            <person name="Huo N."/>
            <person name="Zhu T."/>
            <person name="Wang L."/>
            <person name="Wang Y."/>
            <person name="McGuire P.E."/>
            <person name="Liu S."/>
            <person name="Long H."/>
            <person name="Ramasamy R.K."/>
            <person name="Rodriguez J.C."/>
            <person name="Van S.L."/>
            <person name="Yuan L."/>
            <person name="Wang Z."/>
            <person name="Xia Z."/>
            <person name="Xiao L."/>
            <person name="Anderson O.D."/>
            <person name="Ouyang S."/>
            <person name="Liang Y."/>
            <person name="Zimin A.V."/>
            <person name="Pertea G."/>
            <person name="Qi P."/>
            <person name="Bennetzen J.L."/>
            <person name="Dai X."/>
            <person name="Dawson M.W."/>
            <person name="Muller H.G."/>
            <person name="Kugler K."/>
            <person name="Rivarola-Duarte L."/>
            <person name="Spannagl M."/>
            <person name="Mayer K.F.X."/>
            <person name="Lu F.H."/>
            <person name="Bevan M.W."/>
            <person name="Leroy P."/>
            <person name="Li P."/>
            <person name="You F.M."/>
            <person name="Sun Q."/>
            <person name="Liu Z."/>
            <person name="Lyons E."/>
            <person name="Wicker T."/>
            <person name="Salzberg S.L."/>
            <person name="Devos K.M."/>
            <person name="Dvorak J."/>
        </authorList>
    </citation>
    <scope>NUCLEOTIDE SEQUENCE [LARGE SCALE GENOMIC DNA]</scope>
    <source>
        <strain evidence="1">cv. AL8/78</strain>
    </source>
</reference>
<sequence>MEEAERVLARALIASVTGNRPQVSADEVAAALYDSFGLVEGDFTVHVHHPEDFLILFGSQPAMDRLAGEHFICTPRFSLSMRPWSKLAHAGSGKFEYHVELELRGIPAQAWHLSAAEHILRRSCWIERLHPHTRSRADLATFRLSGRTHDPAGIRRAAALEVV</sequence>
<accession>A0A453C8G2</accession>
<evidence type="ECO:0000313" key="2">
    <source>
        <dbReference type="Proteomes" id="UP000015105"/>
    </source>
</evidence>
<dbReference type="EnsemblPlants" id="AET2Gv20771800.2">
    <property type="protein sequence ID" value="AET2Gv20771800.2"/>
    <property type="gene ID" value="AET2Gv20771800"/>
</dbReference>
<dbReference type="Gramene" id="AET2Gv20771800.2">
    <property type="protein sequence ID" value="AET2Gv20771800.2"/>
    <property type="gene ID" value="AET2Gv20771800"/>
</dbReference>
<dbReference type="InterPro" id="IPR053253">
    <property type="entry name" value="Sex_diff_modulator"/>
</dbReference>
<proteinExistence type="predicted"/>
<reference evidence="2" key="1">
    <citation type="journal article" date="2014" name="Science">
        <title>Ancient hybridizations among the ancestral genomes of bread wheat.</title>
        <authorList>
            <consortium name="International Wheat Genome Sequencing Consortium,"/>
            <person name="Marcussen T."/>
            <person name="Sandve S.R."/>
            <person name="Heier L."/>
            <person name="Spannagl M."/>
            <person name="Pfeifer M."/>
            <person name="Jakobsen K.S."/>
            <person name="Wulff B.B."/>
            <person name="Steuernagel B."/>
            <person name="Mayer K.F."/>
            <person name="Olsen O.A."/>
        </authorList>
    </citation>
    <scope>NUCLEOTIDE SEQUENCE [LARGE SCALE GENOMIC DNA]</scope>
    <source>
        <strain evidence="2">cv. AL8/78</strain>
    </source>
</reference>
<reference evidence="1" key="5">
    <citation type="journal article" date="2021" name="G3 (Bethesda)">
        <title>Aegilops tauschii genome assembly Aet v5.0 features greater sequence contiguity and improved annotation.</title>
        <authorList>
            <person name="Wang L."/>
            <person name="Zhu T."/>
            <person name="Rodriguez J.C."/>
            <person name="Deal K.R."/>
            <person name="Dubcovsky J."/>
            <person name="McGuire P.E."/>
            <person name="Lux T."/>
            <person name="Spannagl M."/>
            <person name="Mayer K.F.X."/>
            <person name="Baldrich P."/>
            <person name="Meyers B.C."/>
            <person name="Huo N."/>
            <person name="Gu Y.Q."/>
            <person name="Zhou H."/>
            <person name="Devos K.M."/>
            <person name="Bennetzen J.L."/>
            <person name="Unver T."/>
            <person name="Budak H."/>
            <person name="Gulick P.J."/>
            <person name="Galiba G."/>
            <person name="Kalapos B."/>
            <person name="Nelson D.R."/>
            <person name="Li P."/>
            <person name="You F.M."/>
            <person name="Luo M.C."/>
            <person name="Dvorak J."/>
        </authorList>
    </citation>
    <scope>NUCLEOTIDE SEQUENCE [LARGE SCALE GENOMIC DNA]</scope>
    <source>
        <strain evidence="1">cv. AL8/78</strain>
    </source>
</reference>
<dbReference type="PANTHER" id="PTHR33087:SF31">
    <property type="entry name" value="OS06G0482850 PROTEIN"/>
    <property type="match status" value="1"/>
</dbReference>